<dbReference type="AlphaFoldDB" id="A0A7S3DTP6"/>
<sequence>MIRKSSQNLVSDPVRIFKVFFLLAWSEETSLSVHHCPLLYEKAITASLTTLECSGIPKRAQGQGVVPLDTLFPSKAPRTIVIKMWKVSSFDFLDLALFSFIRRMFLVV</sequence>
<organism evidence="1">
    <name type="scientific">Entomoneis paludosa</name>
    <dbReference type="NCBI Taxonomy" id="265537"/>
    <lineage>
        <taxon>Eukaryota</taxon>
        <taxon>Sar</taxon>
        <taxon>Stramenopiles</taxon>
        <taxon>Ochrophyta</taxon>
        <taxon>Bacillariophyta</taxon>
        <taxon>Bacillariophyceae</taxon>
        <taxon>Bacillariophycidae</taxon>
        <taxon>Entomoneidaceae</taxon>
        <taxon>Entomoneis</taxon>
    </lineage>
</organism>
<proteinExistence type="predicted"/>
<reference evidence="1" key="1">
    <citation type="submission" date="2021-01" db="EMBL/GenBank/DDBJ databases">
        <authorList>
            <person name="Corre E."/>
            <person name="Pelletier E."/>
            <person name="Niang G."/>
            <person name="Scheremetjew M."/>
            <person name="Finn R."/>
            <person name="Kale V."/>
            <person name="Holt S."/>
            <person name="Cochrane G."/>
            <person name="Meng A."/>
            <person name="Brown T."/>
            <person name="Cohen L."/>
        </authorList>
    </citation>
    <scope>NUCLEOTIDE SEQUENCE</scope>
    <source>
        <strain evidence="1">CCMP125</strain>
    </source>
</reference>
<name>A0A7S3DTP6_9STRA</name>
<accession>A0A7S3DTP6</accession>
<evidence type="ECO:0000313" key="1">
    <source>
        <dbReference type="EMBL" id="CAD9978253.1"/>
    </source>
</evidence>
<dbReference type="EMBL" id="HBHT01027210">
    <property type="protein sequence ID" value="CAD9978253.1"/>
    <property type="molecule type" value="Transcribed_RNA"/>
</dbReference>
<gene>
    <name evidence="1" type="ORF">APAL1065_LOCUS18271</name>
</gene>
<protein>
    <submittedName>
        <fullName evidence="1">Uncharacterized protein</fullName>
    </submittedName>
</protein>